<evidence type="ECO:0000256" key="2">
    <source>
        <dbReference type="SAM" id="Phobius"/>
    </source>
</evidence>
<keyword evidence="4" id="KW-1185">Reference proteome</keyword>
<evidence type="ECO:0000256" key="1">
    <source>
        <dbReference type="SAM" id="MobiDB-lite"/>
    </source>
</evidence>
<organism evidence="3 4">
    <name type="scientific">Leptosphaeria maculans (strain JN3 / isolate v23.1.3 / race Av1-4-5-6-7-8)</name>
    <name type="common">Blackleg fungus</name>
    <name type="synonym">Phoma lingam</name>
    <dbReference type="NCBI Taxonomy" id="985895"/>
    <lineage>
        <taxon>Eukaryota</taxon>
        <taxon>Fungi</taxon>
        <taxon>Dikarya</taxon>
        <taxon>Ascomycota</taxon>
        <taxon>Pezizomycotina</taxon>
        <taxon>Dothideomycetes</taxon>
        <taxon>Pleosporomycetidae</taxon>
        <taxon>Pleosporales</taxon>
        <taxon>Pleosporineae</taxon>
        <taxon>Leptosphaeriaceae</taxon>
        <taxon>Plenodomus</taxon>
        <taxon>Plenodomus lingam/Leptosphaeria maculans species complex</taxon>
    </lineage>
</organism>
<sequence length="693" mass="75497">MDVPVAANVLGTLGAVRVILTVTSMSTLLISGVLVNPSERIAASIEAPSLTCVYNIAENYNIALRIQPQILTLLSLVTWIQCYYYERRWSVLRCLAVITPVACLIAAVQAGLIIAVRHAKQKDLRWPAILMAVASAALLAAGVLRHYVDIYLYRTVRGISFIFVGIDALGDVFSLVSVVCQPKLDILGIVIYGTELVLWIGSFLCGAHYNLRAHSAARRYRKRGTQVESERSPTVLAQNTEHETGVASGVTLHNLPSSTSVFRTPSSDMEAVRQRSQNSVNDGNTMARRVARPFVSSAKRLRCGDCVLLSAYDALDPTIPIHPPVTLQQHTQPTNLGSKTTAIPHQSIRISHISQVKYVLHHSPSWTADINTPATAADINMSATTVTKLTSMGSQYSRSGAPSVLNPTPNTEYHDDAEGAVPDIDFANVTEILAPYQWLLNETADDPRYPSPPINTPTALSPAPSVVSRYRVRSLSAVNDRLDKLKMDDRKHARRDADGTCSSPSVDPSIVEDDEQEMASIPEVLSDAGKDKSFFRQHSMSLPPLISPPLVSPTDDGSVYIALGSPMVNPRIEEYLSFTSKDLPTKALSGCVPSTLGENGISFNATVGPASSRNSMKSDGVTEKSNWAEDVEDNVNHVCLRLEQLAEDEHVADPSKSVDEYYVARLERLLGSCKRAIPVKIEKIEAVPCSHQE</sequence>
<protein>
    <submittedName>
        <fullName evidence="3">Predicted protein</fullName>
    </submittedName>
</protein>
<dbReference type="InParanoid" id="E5AFD9"/>
<dbReference type="VEuPathDB" id="FungiDB:LEMA_P007150.1"/>
<feature type="transmembrane region" description="Helical" evidence="2">
    <location>
        <begin position="94"/>
        <end position="116"/>
    </location>
</feature>
<keyword evidence="2" id="KW-0812">Transmembrane</keyword>
<dbReference type="OMA" id="WTADINT"/>
<accession>E5AFD9</accession>
<name>E5AFD9_LEPMJ</name>
<feature type="region of interest" description="Disordered" evidence="1">
    <location>
        <begin position="489"/>
        <end position="509"/>
    </location>
</feature>
<dbReference type="AlphaFoldDB" id="E5AFD9"/>
<feature type="compositionally biased region" description="Basic and acidic residues" evidence="1">
    <location>
        <begin position="489"/>
        <end position="498"/>
    </location>
</feature>
<evidence type="ECO:0000313" key="3">
    <source>
        <dbReference type="EMBL" id="CBY01928.1"/>
    </source>
</evidence>
<feature type="transmembrane region" description="Helical" evidence="2">
    <location>
        <begin position="186"/>
        <end position="211"/>
    </location>
</feature>
<keyword evidence="2" id="KW-1133">Transmembrane helix</keyword>
<dbReference type="eggNOG" id="KOG2913">
    <property type="taxonomic scope" value="Eukaryota"/>
</dbReference>
<dbReference type="OrthoDB" id="407617at2759"/>
<dbReference type="Proteomes" id="UP000002668">
    <property type="component" value="Genome"/>
</dbReference>
<dbReference type="HOGENOM" id="CLU_419188_0_0_1"/>
<gene>
    <name evidence="3" type="ORF">LEMA_P007150.1</name>
</gene>
<keyword evidence="2" id="KW-0472">Membrane</keyword>
<feature type="transmembrane region" description="Helical" evidence="2">
    <location>
        <begin position="12"/>
        <end position="35"/>
    </location>
</feature>
<reference evidence="4" key="1">
    <citation type="journal article" date="2011" name="Nat. Commun.">
        <title>Effector diversification within compartments of the Leptosphaeria maculans genome affected by Repeat-Induced Point mutations.</title>
        <authorList>
            <person name="Rouxel T."/>
            <person name="Grandaubert J."/>
            <person name="Hane J.K."/>
            <person name="Hoede C."/>
            <person name="van de Wouw A.P."/>
            <person name="Couloux A."/>
            <person name="Dominguez V."/>
            <person name="Anthouard V."/>
            <person name="Bally P."/>
            <person name="Bourras S."/>
            <person name="Cozijnsen A.J."/>
            <person name="Ciuffetti L.M."/>
            <person name="Degrave A."/>
            <person name="Dilmaghani A."/>
            <person name="Duret L."/>
            <person name="Fudal I."/>
            <person name="Goodwin S.B."/>
            <person name="Gout L."/>
            <person name="Glaser N."/>
            <person name="Linglin J."/>
            <person name="Kema G.H.J."/>
            <person name="Lapalu N."/>
            <person name="Lawrence C.B."/>
            <person name="May K."/>
            <person name="Meyer M."/>
            <person name="Ollivier B."/>
            <person name="Poulain J."/>
            <person name="Schoch C.L."/>
            <person name="Simon A."/>
            <person name="Spatafora J.W."/>
            <person name="Stachowiak A."/>
            <person name="Turgeon B.G."/>
            <person name="Tyler B.M."/>
            <person name="Vincent D."/>
            <person name="Weissenbach J."/>
            <person name="Amselem J."/>
            <person name="Quesneville H."/>
            <person name="Oliver R.P."/>
            <person name="Wincker P."/>
            <person name="Balesdent M.-H."/>
            <person name="Howlett B.J."/>
        </authorList>
    </citation>
    <scope>NUCLEOTIDE SEQUENCE [LARGE SCALE GENOMIC DNA]</scope>
    <source>
        <strain evidence="4">JN3 / isolate v23.1.3 / race Av1-4-5-6-7-8</strain>
    </source>
</reference>
<evidence type="ECO:0000313" key="4">
    <source>
        <dbReference type="Proteomes" id="UP000002668"/>
    </source>
</evidence>
<feature type="transmembrane region" description="Helical" evidence="2">
    <location>
        <begin position="160"/>
        <end position="180"/>
    </location>
</feature>
<proteinExistence type="predicted"/>
<feature type="transmembrane region" description="Helical" evidence="2">
    <location>
        <begin position="128"/>
        <end position="148"/>
    </location>
</feature>
<dbReference type="EMBL" id="FP929139">
    <property type="protein sequence ID" value="CBY01928.1"/>
    <property type="molecule type" value="Genomic_DNA"/>
</dbReference>